<protein>
    <recommendedName>
        <fullName evidence="3">DUF3349 domain-containing protein</fullName>
    </recommendedName>
</protein>
<comment type="caution">
    <text evidence="1">The sequence shown here is derived from an EMBL/GenBank/DDBJ whole genome shotgun (WGS) entry which is preliminary data.</text>
</comment>
<dbReference type="Pfam" id="PF11829">
    <property type="entry name" value="DUF3349"/>
    <property type="match status" value="1"/>
</dbReference>
<evidence type="ECO:0000313" key="2">
    <source>
        <dbReference type="Proteomes" id="UP000053405"/>
    </source>
</evidence>
<dbReference type="STRING" id="1121927.GOHSU_08_01260"/>
<organism evidence="1 2">
    <name type="scientific">Gordonia hirsuta DSM 44140 = NBRC 16056</name>
    <dbReference type="NCBI Taxonomy" id="1121927"/>
    <lineage>
        <taxon>Bacteria</taxon>
        <taxon>Bacillati</taxon>
        <taxon>Actinomycetota</taxon>
        <taxon>Actinomycetes</taxon>
        <taxon>Mycobacteriales</taxon>
        <taxon>Gordoniaceae</taxon>
        <taxon>Gordonia</taxon>
    </lineage>
</organism>
<dbReference type="InterPro" id="IPR021784">
    <property type="entry name" value="DUF3349"/>
</dbReference>
<dbReference type="AlphaFoldDB" id="L7L995"/>
<reference evidence="1" key="1">
    <citation type="submission" date="2012-12" db="EMBL/GenBank/DDBJ databases">
        <title>Whole genome shotgun sequence of Gordonia hirsuta NBRC 16056.</title>
        <authorList>
            <person name="Isaki-Nakamura S."/>
            <person name="Hosoyama A."/>
            <person name="Tsuchikane K."/>
            <person name="Katsumata H."/>
            <person name="Baba S."/>
            <person name="Yamazaki S."/>
            <person name="Fujita N."/>
        </authorList>
    </citation>
    <scope>NUCLEOTIDE SEQUENCE [LARGE SCALE GENOMIC DNA]</scope>
    <source>
        <strain evidence="1">NBRC 16056</strain>
    </source>
</reference>
<accession>L7L995</accession>
<dbReference type="Proteomes" id="UP000053405">
    <property type="component" value="Unassembled WGS sequence"/>
</dbReference>
<dbReference type="eggNOG" id="ENOG5033260">
    <property type="taxonomic scope" value="Bacteria"/>
</dbReference>
<dbReference type="Gene3D" id="1.10.10.2390">
    <property type="match status" value="1"/>
</dbReference>
<dbReference type="EMBL" id="BANT01000008">
    <property type="protein sequence ID" value="GAC56598.1"/>
    <property type="molecule type" value="Genomic_DNA"/>
</dbReference>
<dbReference type="OrthoDB" id="4350726at2"/>
<sequence length="104" mass="11307">MAPNLFDNIVNWIRTGYPEGIPPQDFPPLLALLTPMLDESEITDIVLTLALLRDPDAPTTRDEVAEAIAHVTDQQPTAEDIHQVASRLAAAGWPLDSGVIRPVS</sequence>
<dbReference type="Gene3D" id="6.10.140.2080">
    <property type="match status" value="1"/>
</dbReference>
<proteinExistence type="predicted"/>
<evidence type="ECO:0008006" key="3">
    <source>
        <dbReference type="Google" id="ProtNLM"/>
    </source>
</evidence>
<keyword evidence="2" id="KW-1185">Reference proteome</keyword>
<evidence type="ECO:0000313" key="1">
    <source>
        <dbReference type="EMBL" id="GAC56598.1"/>
    </source>
</evidence>
<name>L7L995_9ACTN</name>
<gene>
    <name evidence="1" type="ORF">GOHSU_08_01260</name>
</gene>
<dbReference type="RefSeq" id="WP_005937077.1">
    <property type="nucleotide sequence ID" value="NZ_ATVK01000043.1"/>
</dbReference>